<feature type="region of interest" description="Disordered" evidence="1">
    <location>
        <begin position="57"/>
        <end position="100"/>
    </location>
</feature>
<dbReference type="VEuPathDB" id="FungiDB:CLCR_06825"/>
<dbReference type="STRING" id="86049.A0A1C1CM96"/>
<feature type="compositionally biased region" description="Pro residues" evidence="1">
    <location>
        <begin position="86"/>
        <end position="95"/>
    </location>
</feature>
<evidence type="ECO:0000256" key="1">
    <source>
        <dbReference type="SAM" id="MobiDB-lite"/>
    </source>
</evidence>
<dbReference type="EMBL" id="LGRB01000010">
    <property type="protein sequence ID" value="OCT49630.1"/>
    <property type="molecule type" value="Genomic_DNA"/>
</dbReference>
<name>A0A1C1CM96_9EURO</name>
<feature type="region of interest" description="Disordered" evidence="1">
    <location>
        <begin position="202"/>
        <end position="229"/>
    </location>
</feature>
<gene>
    <name evidence="2" type="ORF">CLCR_06825</name>
</gene>
<organism evidence="2 3">
    <name type="scientific">Cladophialophora carrionii</name>
    <dbReference type="NCBI Taxonomy" id="86049"/>
    <lineage>
        <taxon>Eukaryota</taxon>
        <taxon>Fungi</taxon>
        <taxon>Dikarya</taxon>
        <taxon>Ascomycota</taxon>
        <taxon>Pezizomycotina</taxon>
        <taxon>Eurotiomycetes</taxon>
        <taxon>Chaetothyriomycetidae</taxon>
        <taxon>Chaetothyriales</taxon>
        <taxon>Herpotrichiellaceae</taxon>
        <taxon>Cladophialophora</taxon>
    </lineage>
</organism>
<keyword evidence="3" id="KW-1185">Reference proteome</keyword>
<comment type="caution">
    <text evidence="2">The sequence shown here is derived from an EMBL/GenBank/DDBJ whole genome shotgun (WGS) entry which is preliminary data.</text>
</comment>
<sequence length="574" mass="62874">MAPLSRFDDPEVISKFLNVVHSRPPSSVDSGGAGAQRASSALNPESVEFALTSLRIDNKPDFTNSGNTTRQPDFPQSETRVSTPSWQPPMSPPVPQISSLQEPSNVDLVQDENGFITKVSDPTPAAQEHVLTPQHSNIRAPYRGKPLTPTQHRLLIGKKPGIEQLTEKKLSEMQQQTHGYMDNMAEGFRKVGQPLVSVKQSSAQGLESPVGVKHDSSSETSSIPFPEMDETPIGAEVHHIIPKEEKASAIPFSHPVAEPRGNGAAQQEKQLLEILPTFDENIKLSNHSSQAPSTTTNKTITRDVAAPAEDVATKELDSLDGGVMVENNPKETDDICKYTQSPTIVVTANTETDDSVTEGDNREDRETLVRFETWGTPAARNKPKSRQRTIVLSGLPRSADLTLVRSLIHGGAVECMKLDTSSPENPSVSAHITFVCPDACNRYYDKYPNGFDVRHKGKKWSVLVDKRDGVDVVSGIMQGYLECGATRVVKVNNAADDRGIVALNKLAEGKDGSRRVEAIQDTYHNRTRTIIFRFANIDHAVKFKGILIRSDDWEGCHVEFAEDPCAKATGPHNE</sequence>
<feature type="compositionally biased region" description="Polar residues" evidence="1">
    <location>
        <begin position="61"/>
        <end position="81"/>
    </location>
</feature>
<evidence type="ECO:0000313" key="3">
    <source>
        <dbReference type="Proteomes" id="UP000094526"/>
    </source>
</evidence>
<reference evidence="2" key="1">
    <citation type="submission" date="2015-07" db="EMBL/GenBank/DDBJ databases">
        <authorList>
            <person name="Noorani M."/>
        </authorList>
    </citation>
    <scope>NUCLEOTIDE SEQUENCE [LARGE SCALE GENOMIC DNA]</scope>
    <source>
        <strain evidence="2">KSF</strain>
    </source>
</reference>
<dbReference type="Proteomes" id="UP000094526">
    <property type="component" value="Unassembled WGS sequence"/>
</dbReference>
<accession>A0A1C1CM96</accession>
<protein>
    <submittedName>
        <fullName evidence="2">Uncharacterized protein</fullName>
    </submittedName>
</protein>
<dbReference type="VEuPathDB" id="FungiDB:G647_09876"/>
<dbReference type="OrthoDB" id="422086at2759"/>
<proteinExistence type="predicted"/>
<feature type="region of interest" description="Disordered" evidence="1">
    <location>
        <begin position="21"/>
        <end position="42"/>
    </location>
</feature>
<evidence type="ECO:0000313" key="2">
    <source>
        <dbReference type="EMBL" id="OCT49630.1"/>
    </source>
</evidence>
<dbReference type="AlphaFoldDB" id="A0A1C1CM96"/>